<dbReference type="InterPro" id="IPR005828">
    <property type="entry name" value="MFS_sugar_transport-like"/>
</dbReference>
<feature type="signal peptide" evidence="6">
    <location>
        <begin position="1"/>
        <end position="27"/>
    </location>
</feature>
<dbReference type="AlphaFoldDB" id="A0A8H3F3T9"/>
<dbReference type="SUPFAM" id="SSF103473">
    <property type="entry name" value="MFS general substrate transporter"/>
    <property type="match status" value="1"/>
</dbReference>
<accession>A0A8H3F3T9</accession>
<dbReference type="Gene3D" id="1.20.1250.20">
    <property type="entry name" value="MFS general substrate transporter like domains"/>
    <property type="match status" value="1"/>
</dbReference>
<keyword evidence="6" id="KW-0732">Signal</keyword>
<gene>
    <name evidence="7" type="ORF">ALECFALPRED_011039</name>
</gene>
<organism evidence="7 8">
    <name type="scientific">Alectoria fallacina</name>
    <dbReference type="NCBI Taxonomy" id="1903189"/>
    <lineage>
        <taxon>Eukaryota</taxon>
        <taxon>Fungi</taxon>
        <taxon>Dikarya</taxon>
        <taxon>Ascomycota</taxon>
        <taxon>Pezizomycotina</taxon>
        <taxon>Lecanoromycetes</taxon>
        <taxon>OSLEUM clade</taxon>
        <taxon>Lecanoromycetidae</taxon>
        <taxon>Lecanorales</taxon>
        <taxon>Lecanorineae</taxon>
        <taxon>Parmeliaceae</taxon>
        <taxon>Alectoria</taxon>
    </lineage>
</organism>
<dbReference type="InterPro" id="IPR050360">
    <property type="entry name" value="MFS_Sugar_Transporters"/>
</dbReference>
<evidence type="ECO:0000256" key="1">
    <source>
        <dbReference type="ARBA" id="ARBA00004141"/>
    </source>
</evidence>
<name>A0A8H3F3T9_9LECA</name>
<reference evidence="7" key="1">
    <citation type="submission" date="2021-03" db="EMBL/GenBank/DDBJ databases">
        <authorList>
            <person name="Tagirdzhanova G."/>
        </authorList>
    </citation>
    <scope>NUCLEOTIDE SEQUENCE</scope>
</reference>
<dbReference type="Proteomes" id="UP000664203">
    <property type="component" value="Unassembled WGS sequence"/>
</dbReference>
<dbReference type="PANTHER" id="PTHR48022:SF2">
    <property type="entry name" value="PLASTIDIC GLUCOSE TRANSPORTER 4"/>
    <property type="match status" value="1"/>
</dbReference>
<evidence type="ECO:0000256" key="4">
    <source>
        <dbReference type="ARBA" id="ARBA00023136"/>
    </source>
</evidence>
<comment type="caution">
    <text evidence="7">The sequence shown here is derived from an EMBL/GenBank/DDBJ whole genome shotgun (WGS) entry which is preliminary data.</text>
</comment>
<keyword evidence="2 5" id="KW-0812">Transmembrane</keyword>
<comment type="subcellular location">
    <subcellularLocation>
        <location evidence="1">Membrane</location>
        <topology evidence="1">Multi-pass membrane protein</topology>
    </subcellularLocation>
</comment>
<dbReference type="InterPro" id="IPR036259">
    <property type="entry name" value="MFS_trans_sf"/>
</dbReference>
<dbReference type="GO" id="GO:0016020">
    <property type="term" value="C:membrane"/>
    <property type="evidence" value="ECO:0007669"/>
    <property type="project" value="UniProtKB-SubCell"/>
</dbReference>
<evidence type="ECO:0000256" key="6">
    <source>
        <dbReference type="SAM" id="SignalP"/>
    </source>
</evidence>
<keyword evidence="3 5" id="KW-1133">Transmembrane helix</keyword>
<evidence type="ECO:0000256" key="5">
    <source>
        <dbReference type="SAM" id="Phobius"/>
    </source>
</evidence>
<keyword evidence="4 5" id="KW-0472">Membrane</keyword>
<evidence type="ECO:0000313" key="8">
    <source>
        <dbReference type="Proteomes" id="UP000664203"/>
    </source>
</evidence>
<proteinExistence type="predicted"/>
<evidence type="ECO:0000313" key="7">
    <source>
        <dbReference type="EMBL" id="CAF9917103.1"/>
    </source>
</evidence>
<feature type="transmembrane region" description="Helical" evidence="5">
    <location>
        <begin position="43"/>
        <end position="61"/>
    </location>
</feature>
<dbReference type="PANTHER" id="PTHR48022">
    <property type="entry name" value="PLASTIDIC GLUCOSE TRANSPORTER 4"/>
    <property type="match status" value="1"/>
</dbReference>
<dbReference type="OrthoDB" id="6133115at2759"/>
<sequence>MPLRYRHTGFCLSSSVLALSAWLLVFAAPISYTRGGSHGWTTWIWFLVFNAIAAPYVYFFCPETRGKTLEEIDLIFVSEALRESSAGQKLVESTVMTSDSKDESRFYETVEKGI</sequence>
<dbReference type="GO" id="GO:0005351">
    <property type="term" value="F:carbohydrate:proton symporter activity"/>
    <property type="evidence" value="ECO:0007669"/>
    <property type="project" value="TreeGrafter"/>
</dbReference>
<evidence type="ECO:0000256" key="2">
    <source>
        <dbReference type="ARBA" id="ARBA00022692"/>
    </source>
</evidence>
<feature type="chain" id="PRO_5034946591" evidence="6">
    <location>
        <begin position="28"/>
        <end position="114"/>
    </location>
</feature>
<dbReference type="Pfam" id="PF00083">
    <property type="entry name" value="Sugar_tr"/>
    <property type="match status" value="1"/>
</dbReference>
<protein>
    <submittedName>
        <fullName evidence="7">Uncharacterized protein</fullName>
    </submittedName>
</protein>
<evidence type="ECO:0000256" key="3">
    <source>
        <dbReference type="ARBA" id="ARBA00022989"/>
    </source>
</evidence>
<keyword evidence="8" id="KW-1185">Reference proteome</keyword>
<dbReference type="EMBL" id="CAJPDR010000097">
    <property type="protein sequence ID" value="CAF9917103.1"/>
    <property type="molecule type" value="Genomic_DNA"/>
</dbReference>